<dbReference type="Gene3D" id="1.10.1760.20">
    <property type="match status" value="1"/>
</dbReference>
<evidence type="ECO:0000313" key="10">
    <source>
        <dbReference type="EMBL" id="KOY76275.1"/>
    </source>
</evidence>
<sequence length="193" mass="21430">MLSSTSSRFSLKNLVQVSILGGLAYLLTYLSVPILPMAPYMKLDFGDIPILLATVLLSTRSGLIVALLRAVLYFVFTGVSLINMIGISALLIASLTIVLSVTLVNKLVQNNAKYVIMILFETVMLTLVMSVLNYFVITPLYINLTGFKLSFSLLDSVLYTVAPFNIIKGLFIGIVFVIVYNRSNAWEKYKEKR</sequence>
<evidence type="ECO:0000256" key="9">
    <source>
        <dbReference type="SAM" id="Phobius"/>
    </source>
</evidence>
<evidence type="ECO:0000256" key="5">
    <source>
        <dbReference type="ARBA" id="ARBA00022692"/>
    </source>
</evidence>
<comment type="function">
    <text evidence="8">Probably a riboflavin-binding protein that interacts with the energy-coupling factor (ECF) ABC-transporter complex.</text>
</comment>
<evidence type="ECO:0000256" key="3">
    <source>
        <dbReference type="ARBA" id="ARBA00022448"/>
    </source>
</evidence>
<dbReference type="Pfam" id="PF12822">
    <property type="entry name" value="ECF_trnsprt"/>
    <property type="match status" value="1"/>
</dbReference>
<dbReference type="PANTHER" id="PTHR38438">
    <property type="entry name" value="RIBOFLAVIN TRANSPORTER RIBU"/>
    <property type="match status" value="1"/>
</dbReference>
<dbReference type="Proteomes" id="UP000037778">
    <property type="component" value="Unassembled WGS sequence"/>
</dbReference>
<accession>A0A0M9DCK4</accession>
<dbReference type="GO" id="GO:0032217">
    <property type="term" value="F:riboflavin transmembrane transporter activity"/>
    <property type="evidence" value="ECO:0007669"/>
    <property type="project" value="UniProtKB-UniRule"/>
</dbReference>
<dbReference type="GO" id="GO:0005886">
    <property type="term" value="C:plasma membrane"/>
    <property type="evidence" value="ECO:0007669"/>
    <property type="project" value="UniProtKB-SubCell"/>
</dbReference>
<dbReference type="AlphaFoldDB" id="A0A0M9DCK4"/>
<reference evidence="10 11" key="1">
    <citation type="journal article" date="2015" name="Genome Biol. Evol.">
        <title>Functionally Structured Genomes in Lactobacillus kunkeei Colonizing the Honey Crop and Food Products of Honeybees and Stingless Bees.</title>
        <authorList>
            <person name="Tamarit D."/>
            <person name="Ellegaard K.M."/>
            <person name="Wikander J."/>
            <person name="Olofsson T."/>
            <person name="Vasquez A."/>
            <person name="Andersson S.G."/>
        </authorList>
    </citation>
    <scope>NUCLEOTIDE SEQUENCE [LARGE SCALE GENOMIC DNA]</scope>
    <source>
        <strain evidence="10 11">LAko</strain>
    </source>
</reference>
<dbReference type="PIRSF" id="PIRSF037778">
    <property type="entry name" value="UCP037778_transp_RibU"/>
    <property type="match status" value="1"/>
</dbReference>
<organism evidence="10 11">
    <name type="scientific">Apilactobacillus kunkeei</name>
    <dbReference type="NCBI Taxonomy" id="148814"/>
    <lineage>
        <taxon>Bacteria</taxon>
        <taxon>Bacillati</taxon>
        <taxon>Bacillota</taxon>
        <taxon>Bacilli</taxon>
        <taxon>Lactobacillales</taxon>
        <taxon>Lactobacillaceae</taxon>
        <taxon>Apilactobacillus</taxon>
    </lineage>
</organism>
<comment type="caution">
    <text evidence="10">The sequence shown here is derived from an EMBL/GenBank/DDBJ whole genome shotgun (WGS) entry which is preliminary data.</text>
</comment>
<keyword evidence="7 8" id="KW-0472">Membrane</keyword>
<keyword evidence="3 8" id="KW-0813">Transport</keyword>
<dbReference type="InterPro" id="IPR024529">
    <property type="entry name" value="ECF_trnsprt_substrate-spec"/>
</dbReference>
<feature type="transmembrane region" description="Helical" evidence="9">
    <location>
        <begin position="14"/>
        <end position="38"/>
    </location>
</feature>
<comment type="similarity">
    <text evidence="2 8">Belongs to the prokaryotic riboflavin transporter (P-RFT) (TC 2.A.87) family.</text>
</comment>
<dbReference type="RefSeq" id="WP_053791801.1">
    <property type="nucleotide sequence ID" value="NZ_JXCY01000006.1"/>
</dbReference>
<evidence type="ECO:0000256" key="1">
    <source>
        <dbReference type="ARBA" id="ARBA00004651"/>
    </source>
</evidence>
<evidence type="ECO:0000256" key="6">
    <source>
        <dbReference type="ARBA" id="ARBA00022989"/>
    </source>
</evidence>
<dbReference type="EMBL" id="JXCY01000006">
    <property type="protein sequence ID" value="KOY76275.1"/>
    <property type="molecule type" value="Genomic_DNA"/>
</dbReference>
<feature type="transmembrane region" description="Helical" evidence="9">
    <location>
        <begin position="81"/>
        <end position="104"/>
    </location>
</feature>
<keyword evidence="5 9" id="KW-0812">Transmembrane</keyword>
<evidence type="ECO:0000313" key="11">
    <source>
        <dbReference type="Proteomes" id="UP000037778"/>
    </source>
</evidence>
<feature type="transmembrane region" description="Helical" evidence="9">
    <location>
        <begin position="116"/>
        <end position="137"/>
    </location>
</feature>
<proteinExistence type="inferred from homology"/>
<gene>
    <name evidence="10" type="ORF">RZ71_07250</name>
</gene>
<evidence type="ECO:0000256" key="7">
    <source>
        <dbReference type="ARBA" id="ARBA00023136"/>
    </source>
</evidence>
<evidence type="ECO:0000256" key="4">
    <source>
        <dbReference type="ARBA" id="ARBA00022475"/>
    </source>
</evidence>
<feature type="transmembrane region" description="Helical" evidence="9">
    <location>
        <begin position="50"/>
        <end position="75"/>
    </location>
</feature>
<keyword evidence="6 9" id="KW-1133">Transmembrane helix</keyword>
<keyword evidence="11" id="KW-1185">Reference proteome</keyword>
<protein>
    <recommendedName>
        <fullName evidence="8">Riboflavin transporter</fullName>
    </recommendedName>
</protein>
<evidence type="ECO:0000256" key="2">
    <source>
        <dbReference type="ARBA" id="ARBA00005540"/>
    </source>
</evidence>
<dbReference type="InterPro" id="IPR025720">
    <property type="entry name" value="RibU"/>
</dbReference>
<comment type="subcellular location">
    <subcellularLocation>
        <location evidence="1">Cell membrane</location>
        <topology evidence="1">Multi-pass membrane protein</topology>
    </subcellularLocation>
</comment>
<dbReference type="PANTHER" id="PTHR38438:SF1">
    <property type="entry name" value="RIBOFLAVIN TRANSPORTER RIBU"/>
    <property type="match status" value="1"/>
</dbReference>
<name>A0A0M9DCK4_9LACO</name>
<dbReference type="PATRIC" id="fig|148814.8.peg.773"/>
<feature type="transmembrane region" description="Helical" evidence="9">
    <location>
        <begin position="157"/>
        <end position="180"/>
    </location>
</feature>
<evidence type="ECO:0000256" key="8">
    <source>
        <dbReference type="PIRNR" id="PIRNR037778"/>
    </source>
</evidence>
<keyword evidence="4 8" id="KW-1003">Cell membrane</keyword>